<gene>
    <name evidence="1" type="ORF">ACFFN0_15455</name>
</gene>
<dbReference type="EMBL" id="JBHMAX010000036">
    <property type="protein sequence ID" value="MFB9733445.1"/>
    <property type="molecule type" value="Genomic_DNA"/>
</dbReference>
<dbReference type="Pfam" id="PF09700">
    <property type="entry name" value="Cas_Cmr3"/>
    <property type="match status" value="1"/>
</dbReference>
<evidence type="ECO:0000313" key="1">
    <source>
        <dbReference type="EMBL" id="MFB9733445.1"/>
    </source>
</evidence>
<name>A0ABV5V6I8_9MICO</name>
<proteinExistence type="predicted"/>
<dbReference type="RefSeq" id="WP_377466741.1">
    <property type="nucleotide sequence ID" value="NZ_JBHMAX010000036.1"/>
</dbReference>
<dbReference type="Gene3D" id="2.60.40.4350">
    <property type="match status" value="1"/>
</dbReference>
<organism evidence="1 2">
    <name type="scientific">Ornithinimicrobium kibberense</name>
    <dbReference type="NCBI Taxonomy" id="282060"/>
    <lineage>
        <taxon>Bacteria</taxon>
        <taxon>Bacillati</taxon>
        <taxon>Actinomycetota</taxon>
        <taxon>Actinomycetes</taxon>
        <taxon>Micrococcales</taxon>
        <taxon>Ornithinimicrobiaceae</taxon>
        <taxon>Ornithinimicrobium</taxon>
    </lineage>
</organism>
<dbReference type="InterPro" id="IPR019117">
    <property type="entry name" value="CRISPR-assoc_protein_Cmr3"/>
</dbReference>
<protein>
    <submittedName>
        <fullName evidence="1">Type III-B CRISPR module-associated Cmr3 family protein</fullName>
    </submittedName>
</protein>
<reference evidence="1 2" key="1">
    <citation type="submission" date="2024-09" db="EMBL/GenBank/DDBJ databases">
        <authorList>
            <person name="Sun Q."/>
            <person name="Mori K."/>
        </authorList>
    </citation>
    <scope>NUCLEOTIDE SEQUENCE [LARGE SCALE GENOMIC DNA]</scope>
    <source>
        <strain evidence="1 2">JCM 12763</strain>
    </source>
</reference>
<sequence>MATIELTAGPAPTLERVPGSDRQAILRLASPGVFVDQFGRPAPVPDTAELEDLLQAEVRLTNPWSDPRWDVHGGWHAASGLPKPEERVVAAGTTYLVRTAQPLTDTALQTLAMQGLGLRRHEGYGALATTRSCGAAV</sequence>
<dbReference type="Proteomes" id="UP001589613">
    <property type="component" value="Unassembled WGS sequence"/>
</dbReference>
<evidence type="ECO:0000313" key="2">
    <source>
        <dbReference type="Proteomes" id="UP001589613"/>
    </source>
</evidence>
<comment type="caution">
    <text evidence="1">The sequence shown here is derived from an EMBL/GenBank/DDBJ whole genome shotgun (WGS) entry which is preliminary data.</text>
</comment>
<accession>A0ABV5V6I8</accession>
<keyword evidence="2" id="KW-1185">Reference proteome</keyword>